<keyword evidence="2 4" id="KW-0547">Nucleotide-binding</keyword>
<feature type="binding site" evidence="4">
    <location>
        <begin position="23"/>
        <end position="30"/>
    </location>
    <ligand>
        <name>GTP</name>
        <dbReference type="ChEBI" id="CHEBI:37565"/>
    </ligand>
</feature>
<dbReference type="NCBIfam" id="TIGR00231">
    <property type="entry name" value="small_GTP"/>
    <property type="match status" value="1"/>
</dbReference>
<organism evidence="7 8">
    <name type="scientific">Brachionus calyciflorus</name>
    <dbReference type="NCBI Taxonomy" id="104777"/>
    <lineage>
        <taxon>Eukaryota</taxon>
        <taxon>Metazoa</taxon>
        <taxon>Spiralia</taxon>
        <taxon>Gnathifera</taxon>
        <taxon>Rotifera</taxon>
        <taxon>Eurotatoria</taxon>
        <taxon>Monogononta</taxon>
        <taxon>Pseudotrocha</taxon>
        <taxon>Ploima</taxon>
        <taxon>Brachionidae</taxon>
        <taxon>Brachionus</taxon>
    </lineage>
</organism>
<dbReference type="GO" id="GO:0046872">
    <property type="term" value="F:metal ion binding"/>
    <property type="evidence" value="ECO:0007669"/>
    <property type="project" value="UniProtKB-KW"/>
</dbReference>
<feature type="binding site" evidence="4">
    <location>
        <begin position="125"/>
        <end position="128"/>
    </location>
    <ligand>
        <name>GTP</name>
        <dbReference type="ChEBI" id="CHEBI:37565"/>
    </ligand>
</feature>
<dbReference type="InterPro" id="IPR005225">
    <property type="entry name" value="Small_GTP-bd"/>
</dbReference>
<evidence type="ECO:0000256" key="2">
    <source>
        <dbReference type="ARBA" id="ARBA00022741"/>
    </source>
</evidence>
<dbReference type="InterPro" id="IPR024156">
    <property type="entry name" value="Small_GTPase_ARF"/>
</dbReference>
<protein>
    <recommendedName>
        <fullName evidence="9">ADP-ribosylation factor</fullName>
    </recommendedName>
</protein>
<feature type="binding site" evidence="5">
    <location>
        <position position="30"/>
    </location>
    <ligand>
        <name>Mg(2+)</name>
        <dbReference type="ChEBI" id="CHEBI:18420"/>
    </ligand>
</feature>
<dbReference type="FunFam" id="3.40.50.300:FF:000412">
    <property type="entry name" value="ADP-ribosylation factor 1"/>
    <property type="match status" value="1"/>
</dbReference>
<dbReference type="PANTHER" id="PTHR11711">
    <property type="entry name" value="ADP RIBOSYLATION FACTOR-RELATED"/>
    <property type="match status" value="1"/>
</dbReference>
<dbReference type="InterPro" id="IPR006689">
    <property type="entry name" value="Small_GTPase_ARF/SAR"/>
</dbReference>
<evidence type="ECO:0000313" key="8">
    <source>
        <dbReference type="Proteomes" id="UP000663879"/>
    </source>
</evidence>
<keyword evidence="5" id="KW-0479">Metal-binding</keyword>
<proteinExistence type="inferred from homology"/>
<feature type="binding site" evidence="5">
    <location>
        <position position="47"/>
    </location>
    <ligand>
        <name>Mg(2+)</name>
        <dbReference type="ChEBI" id="CHEBI:18420"/>
    </ligand>
</feature>
<dbReference type="InterPro" id="IPR027417">
    <property type="entry name" value="P-loop_NTPase"/>
</dbReference>
<evidence type="ECO:0000256" key="1">
    <source>
        <dbReference type="ARBA" id="ARBA00010290"/>
    </source>
</evidence>
<feature type="binding site" evidence="4">
    <location>
        <position position="69"/>
    </location>
    <ligand>
        <name>GTP</name>
        <dbReference type="ChEBI" id="CHEBI:37565"/>
    </ligand>
</feature>
<dbReference type="PRINTS" id="PR00328">
    <property type="entry name" value="SAR1GTPBP"/>
</dbReference>
<dbReference type="SMART" id="SM00178">
    <property type="entry name" value="SAR"/>
    <property type="match status" value="1"/>
</dbReference>
<dbReference type="Gene3D" id="3.40.50.300">
    <property type="entry name" value="P-loop containing nucleotide triphosphate hydrolases"/>
    <property type="match status" value="1"/>
</dbReference>
<sequence length="217" mass="25143">MGNWNSYFWLNNKPKPVKVLIGGFDAAGKTTILYCMKSITPIIPIPTIGFNVETFKYKNFELIAWDVGGRDKGRALIRHYFPHTEIFIYVIDSNDHERMAESGNELLRMLNENDLKDCMILVIANKQDLKNALSVEEVKKRIEFDKITQTSKNIFGISAITGDGLNVAFDWIINNYNNKDANSITEPFKETFLDVFQRQSWSEYFINVCSKVFFWNK</sequence>
<evidence type="ECO:0008006" key="9">
    <source>
        <dbReference type="Google" id="ProtNLM"/>
    </source>
</evidence>
<dbReference type="GO" id="GO:0030010">
    <property type="term" value="P:establishment of cell polarity"/>
    <property type="evidence" value="ECO:0007669"/>
    <property type="project" value="UniProtKB-ARBA"/>
</dbReference>
<dbReference type="GO" id="GO:0005525">
    <property type="term" value="F:GTP binding"/>
    <property type="evidence" value="ECO:0007669"/>
    <property type="project" value="UniProtKB-KW"/>
</dbReference>
<comment type="caution">
    <text evidence="7">The sequence shown here is derived from an EMBL/GenBank/DDBJ whole genome shotgun (WGS) entry which is preliminary data.</text>
</comment>
<gene>
    <name evidence="7" type="ORF">OXX778_LOCUS4288</name>
</gene>
<evidence type="ECO:0000256" key="5">
    <source>
        <dbReference type="PIRSR" id="PIRSR606689-2"/>
    </source>
</evidence>
<accession>A0A813PS50</accession>
<evidence type="ECO:0000256" key="6">
    <source>
        <dbReference type="RuleBase" id="RU003925"/>
    </source>
</evidence>
<dbReference type="EMBL" id="CAJNOC010000413">
    <property type="protein sequence ID" value="CAF0758183.1"/>
    <property type="molecule type" value="Genomic_DNA"/>
</dbReference>
<keyword evidence="5" id="KW-0460">Magnesium</keyword>
<evidence type="ECO:0000313" key="7">
    <source>
        <dbReference type="EMBL" id="CAF0758183.1"/>
    </source>
</evidence>
<dbReference type="OrthoDB" id="2011769at2759"/>
<dbReference type="Pfam" id="PF00025">
    <property type="entry name" value="Arf"/>
    <property type="match status" value="1"/>
</dbReference>
<dbReference type="PROSITE" id="PS51417">
    <property type="entry name" value="ARF"/>
    <property type="match status" value="1"/>
</dbReference>
<dbReference type="Proteomes" id="UP000663879">
    <property type="component" value="Unassembled WGS sequence"/>
</dbReference>
<keyword evidence="3 4" id="KW-0342">GTP-binding</keyword>
<dbReference type="AlphaFoldDB" id="A0A813PS50"/>
<dbReference type="CDD" id="cd00878">
    <property type="entry name" value="Arf_Arl"/>
    <property type="match status" value="1"/>
</dbReference>
<keyword evidence="8" id="KW-1185">Reference proteome</keyword>
<reference evidence="7" key="1">
    <citation type="submission" date="2021-02" db="EMBL/GenBank/DDBJ databases">
        <authorList>
            <person name="Nowell W R."/>
        </authorList>
    </citation>
    <scope>NUCLEOTIDE SEQUENCE</scope>
    <source>
        <strain evidence="7">Ploen Becks lab</strain>
    </source>
</reference>
<evidence type="ECO:0000256" key="3">
    <source>
        <dbReference type="ARBA" id="ARBA00023134"/>
    </source>
</evidence>
<dbReference type="SUPFAM" id="SSF52540">
    <property type="entry name" value="P-loop containing nucleoside triphosphate hydrolases"/>
    <property type="match status" value="1"/>
</dbReference>
<evidence type="ECO:0000256" key="4">
    <source>
        <dbReference type="PIRSR" id="PIRSR606689-1"/>
    </source>
</evidence>
<name>A0A813PS50_9BILA</name>
<comment type="similarity">
    <text evidence="1 6">Belongs to the small GTPase superfamily. Arf family.</text>
</comment>
<dbReference type="SMART" id="SM00177">
    <property type="entry name" value="ARF"/>
    <property type="match status" value="1"/>
</dbReference>
<dbReference type="GO" id="GO:0003924">
    <property type="term" value="F:GTPase activity"/>
    <property type="evidence" value="ECO:0007669"/>
    <property type="project" value="InterPro"/>
</dbReference>